<proteinExistence type="predicted"/>
<protein>
    <submittedName>
        <fullName evidence="1">Uncharacterized protein</fullName>
    </submittedName>
</protein>
<evidence type="ECO:0000313" key="1">
    <source>
        <dbReference type="EMBL" id="KKP59902.1"/>
    </source>
</evidence>
<sequence>MTDRLKPPVEFNLGRKTLGDIVKGLEDLGWRTNKAALQVYGDPVMFFGNLEEAKFRHRPAGRGRGHVDKLSFTTTNNKLIRQCPDDGSEVLSSNEVVQS</sequence>
<organism evidence="1 2">
    <name type="scientific">Candidatus Roizmanbacteria bacterium GW2011_GWA2_34_18</name>
    <dbReference type="NCBI Taxonomy" id="1618477"/>
    <lineage>
        <taxon>Bacteria</taxon>
        <taxon>Candidatus Roizmaniibacteriota</taxon>
    </lineage>
</organism>
<dbReference type="AlphaFoldDB" id="A0A0G0DXL7"/>
<name>A0A0G0DXL7_9BACT</name>
<gene>
    <name evidence="1" type="ORF">UR54_C0022G0012</name>
</gene>
<comment type="caution">
    <text evidence="1">The sequence shown here is derived from an EMBL/GenBank/DDBJ whole genome shotgun (WGS) entry which is preliminary data.</text>
</comment>
<dbReference type="Proteomes" id="UP000034688">
    <property type="component" value="Unassembled WGS sequence"/>
</dbReference>
<reference evidence="1 2" key="1">
    <citation type="journal article" date="2015" name="Nature">
        <title>rRNA introns, odd ribosomes, and small enigmatic genomes across a large radiation of phyla.</title>
        <authorList>
            <person name="Brown C.T."/>
            <person name="Hug L.A."/>
            <person name="Thomas B.C."/>
            <person name="Sharon I."/>
            <person name="Castelle C.J."/>
            <person name="Singh A."/>
            <person name="Wilkins M.J."/>
            <person name="Williams K.H."/>
            <person name="Banfield J.F."/>
        </authorList>
    </citation>
    <scope>NUCLEOTIDE SEQUENCE [LARGE SCALE GENOMIC DNA]</scope>
</reference>
<dbReference type="STRING" id="1618477.UR54_C0022G0012"/>
<dbReference type="EMBL" id="LBPP01000022">
    <property type="protein sequence ID" value="KKP59902.1"/>
    <property type="molecule type" value="Genomic_DNA"/>
</dbReference>
<evidence type="ECO:0000313" key="2">
    <source>
        <dbReference type="Proteomes" id="UP000034688"/>
    </source>
</evidence>
<accession>A0A0G0DXL7</accession>